<dbReference type="Pfam" id="PF00884">
    <property type="entry name" value="Sulfatase"/>
    <property type="match status" value="1"/>
</dbReference>
<reference evidence="9" key="2">
    <citation type="submission" date="2021-04" db="EMBL/GenBank/DDBJ databases">
        <authorList>
            <person name="Gilroy R."/>
        </authorList>
    </citation>
    <scope>NUCLEOTIDE SEQUENCE</scope>
    <source>
        <strain evidence="9">ChiBcec18-1249</strain>
    </source>
</reference>
<name>A0A9D2RR03_9FIRM</name>
<proteinExistence type="predicted"/>
<keyword evidence="5 7" id="KW-1133">Transmembrane helix</keyword>
<comment type="pathway">
    <text evidence="2">Cell wall biogenesis; lipoteichoic acid biosynthesis.</text>
</comment>
<accession>A0A9D2RR03</accession>
<feature type="transmembrane region" description="Helical" evidence="7">
    <location>
        <begin position="45"/>
        <end position="66"/>
    </location>
</feature>
<evidence type="ECO:0000256" key="5">
    <source>
        <dbReference type="ARBA" id="ARBA00022989"/>
    </source>
</evidence>
<dbReference type="Gene3D" id="3.40.720.10">
    <property type="entry name" value="Alkaline Phosphatase, subunit A"/>
    <property type="match status" value="1"/>
</dbReference>
<dbReference type="InterPro" id="IPR017850">
    <property type="entry name" value="Alkaline_phosphatase_core_sf"/>
</dbReference>
<comment type="caution">
    <text evidence="9">The sequence shown here is derived from an EMBL/GenBank/DDBJ whole genome shotgun (WGS) entry which is preliminary data.</text>
</comment>
<dbReference type="GO" id="GO:0005886">
    <property type="term" value="C:plasma membrane"/>
    <property type="evidence" value="ECO:0007669"/>
    <property type="project" value="UniProtKB-SubCell"/>
</dbReference>
<dbReference type="EMBL" id="DWZJ01000006">
    <property type="protein sequence ID" value="HJB12231.1"/>
    <property type="molecule type" value="Genomic_DNA"/>
</dbReference>
<dbReference type="PANTHER" id="PTHR47371">
    <property type="entry name" value="LIPOTEICHOIC ACID SYNTHASE"/>
    <property type="match status" value="1"/>
</dbReference>
<dbReference type="Proteomes" id="UP000823824">
    <property type="component" value="Unassembled WGS sequence"/>
</dbReference>
<evidence type="ECO:0000256" key="3">
    <source>
        <dbReference type="ARBA" id="ARBA00022475"/>
    </source>
</evidence>
<evidence type="ECO:0000256" key="2">
    <source>
        <dbReference type="ARBA" id="ARBA00004936"/>
    </source>
</evidence>
<sequence>MKEIRSKLKTDWKDNWRALAVCGILPLVLEGMLHLFVYGGFSARIIYPCIFALAAGCLLWIVSTLFEERVNRIVFLALSSLITVYFEIQLVYNSIFGEFMSFWQFSFGAEAVANFWQQMLYGIWEALPQILLLLLPQAALFVLVLRGKWGLRFPRCRRRMHVAAGALLVALHLCAVGTMALQNDNAFSVYRLYQNPNTATEISVQNIGLLSTARMECKYILLGETVSSVSASYYADGEKVDIDLAEMGDNNMLAIDFDALAEETDDEQLKKLDRYFAQQEPTRKNQYTGIFQGYNLITICAESFSPYLIDPERTPALYELSTNGFVFNNYYGSFGSNTTNGEYTFCMGLYPDLSRQKTTASFYASQNNYLPFCLGNAFKSAGAETWAYHNYTGEYYSRSDTHPNMGYTFQSATDGLDIELNWPSSDLEMMEQSVDDYIDSGEQFCTYYMTFSGHYQYNWDNPMSEKNRDVVEDLPYSETVKAYIACNMELEYALEYLMDRLEEAGIADRTAIVLTNDHYPYGLTEEEYNELAGREVDTTFEKYKNSFICYVPGVQIPVDTYCSTADILPTLLNLFGFPYDSRLLAGKDVLSEDASGYAVLSDQSFITADFAFDTATGTAVYFAEDLDRAAADARILEIQEEIADRFSVSADMLSSDYFAHALLGKEEGGTAVKSYDFTDITDAVGMGALDYVYGNGYMDAVSDTEFGFALPATYAEFLNALYEIDGAPGPASGSTAAGGAEPYAPAIAWAEENGLIDPSAGTVDASTPLTRKNIAVTLYAYAGCRGLNTWVSRSGLAPYLEQYPDFTREEAKAIYWCFDRAVLRASGTVESAFETAGGAMTRKLALISLYNYHLYVLS</sequence>
<dbReference type="AlphaFoldDB" id="A0A9D2RR03"/>
<dbReference type="Gene3D" id="3.30.1120.170">
    <property type="match status" value="1"/>
</dbReference>
<feature type="transmembrane region" description="Helical" evidence="7">
    <location>
        <begin position="126"/>
        <end position="149"/>
    </location>
</feature>
<dbReference type="InterPro" id="IPR000917">
    <property type="entry name" value="Sulfatase_N"/>
</dbReference>
<feature type="transmembrane region" description="Helical" evidence="7">
    <location>
        <begin position="73"/>
        <end position="92"/>
    </location>
</feature>
<evidence type="ECO:0000256" key="7">
    <source>
        <dbReference type="SAM" id="Phobius"/>
    </source>
</evidence>
<comment type="subcellular location">
    <subcellularLocation>
        <location evidence="1">Cell membrane</location>
        <topology evidence="1">Multi-pass membrane protein</topology>
    </subcellularLocation>
</comment>
<organism evidence="9 10">
    <name type="scientific">Candidatus Oscillibacter excrementigallinarum</name>
    <dbReference type="NCBI Taxonomy" id="2838716"/>
    <lineage>
        <taxon>Bacteria</taxon>
        <taxon>Bacillati</taxon>
        <taxon>Bacillota</taxon>
        <taxon>Clostridia</taxon>
        <taxon>Eubacteriales</taxon>
        <taxon>Oscillospiraceae</taxon>
        <taxon>Oscillibacter</taxon>
    </lineage>
</organism>
<evidence type="ECO:0000313" key="9">
    <source>
        <dbReference type="EMBL" id="HJB12231.1"/>
    </source>
</evidence>
<gene>
    <name evidence="9" type="ORF">H9787_00805</name>
</gene>
<feature type="domain" description="Sulfatase N-terminal" evidence="8">
    <location>
        <begin position="295"/>
        <end position="576"/>
    </location>
</feature>
<dbReference type="InterPro" id="IPR050448">
    <property type="entry name" value="OpgB/LTA_synthase_biosynth"/>
</dbReference>
<keyword evidence="4 7" id="KW-0812">Transmembrane</keyword>
<evidence type="ECO:0000259" key="8">
    <source>
        <dbReference type="Pfam" id="PF00884"/>
    </source>
</evidence>
<dbReference type="CDD" id="cd16015">
    <property type="entry name" value="LTA_synthase"/>
    <property type="match status" value="1"/>
</dbReference>
<evidence type="ECO:0000256" key="1">
    <source>
        <dbReference type="ARBA" id="ARBA00004651"/>
    </source>
</evidence>
<dbReference type="SUPFAM" id="SSF53649">
    <property type="entry name" value="Alkaline phosphatase-like"/>
    <property type="match status" value="1"/>
</dbReference>
<protein>
    <submittedName>
        <fullName evidence="9">LTA synthase family protein</fullName>
    </submittedName>
</protein>
<dbReference type="PANTHER" id="PTHR47371:SF3">
    <property type="entry name" value="PHOSPHOGLYCEROL TRANSFERASE I"/>
    <property type="match status" value="1"/>
</dbReference>
<evidence type="ECO:0000256" key="6">
    <source>
        <dbReference type="ARBA" id="ARBA00023136"/>
    </source>
</evidence>
<reference evidence="9" key="1">
    <citation type="journal article" date="2021" name="PeerJ">
        <title>Extensive microbial diversity within the chicken gut microbiome revealed by metagenomics and culture.</title>
        <authorList>
            <person name="Gilroy R."/>
            <person name="Ravi A."/>
            <person name="Getino M."/>
            <person name="Pursley I."/>
            <person name="Horton D.L."/>
            <person name="Alikhan N.F."/>
            <person name="Baker D."/>
            <person name="Gharbi K."/>
            <person name="Hall N."/>
            <person name="Watson M."/>
            <person name="Adriaenssens E.M."/>
            <person name="Foster-Nyarko E."/>
            <person name="Jarju S."/>
            <person name="Secka A."/>
            <person name="Antonio M."/>
            <person name="Oren A."/>
            <person name="Chaudhuri R.R."/>
            <person name="La Ragione R."/>
            <person name="Hildebrand F."/>
            <person name="Pallen M.J."/>
        </authorList>
    </citation>
    <scope>NUCLEOTIDE SEQUENCE</scope>
    <source>
        <strain evidence="9">ChiBcec18-1249</strain>
    </source>
</reference>
<keyword evidence="3" id="KW-1003">Cell membrane</keyword>
<evidence type="ECO:0000313" key="10">
    <source>
        <dbReference type="Proteomes" id="UP000823824"/>
    </source>
</evidence>
<feature type="transmembrane region" description="Helical" evidence="7">
    <location>
        <begin position="161"/>
        <end position="181"/>
    </location>
</feature>
<keyword evidence="6 7" id="KW-0472">Membrane</keyword>
<evidence type="ECO:0000256" key="4">
    <source>
        <dbReference type="ARBA" id="ARBA00022692"/>
    </source>
</evidence>
<feature type="transmembrane region" description="Helical" evidence="7">
    <location>
        <begin position="20"/>
        <end position="39"/>
    </location>
</feature>